<evidence type="ECO:0000256" key="1">
    <source>
        <dbReference type="SAM" id="MobiDB-lite"/>
    </source>
</evidence>
<gene>
    <name evidence="2" type="ORF">AZE42_11235</name>
</gene>
<dbReference type="EMBL" id="LVVM01005078">
    <property type="protein sequence ID" value="OJA11425.1"/>
    <property type="molecule type" value="Genomic_DNA"/>
</dbReference>
<keyword evidence="3" id="KW-1185">Reference proteome</keyword>
<feature type="region of interest" description="Disordered" evidence="1">
    <location>
        <begin position="1"/>
        <end position="21"/>
    </location>
</feature>
<dbReference type="STRING" id="180088.A0A1J8QCU7"/>
<dbReference type="AlphaFoldDB" id="A0A1J8QCU7"/>
<proteinExistence type="predicted"/>
<reference evidence="2 3" key="1">
    <citation type="submission" date="2016-03" db="EMBL/GenBank/DDBJ databases">
        <title>Comparative genomics of the ectomycorrhizal sister species Rhizopogon vinicolor and Rhizopogon vesiculosus (Basidiomycota: Boletales) reveals a divergence of the mating type B locus.</title>
        <authorList>
            <person name="Mujic A.B."/>
            <person name="Kuo A."/>
            <person name="Tritt A."/>
            <person name="Lipzen A."/>
            <person name="Chen C."/>
            <person name="Johnson J."/>
            <person name="Sharma A."/>
            <person name="Barry K."/>
            <person name="Grigoriev I.V."/>
            <person name="Spatafora J.W."/>
        </authorList>
    </citation>
    <scope>NUCLEOTIDE SEQUENCE [LARGE SCALE GENOMIC DNA]</scope>
    <source>
        <strain evidence="2 3">AM-OR11-056</strain>
    </source>
</reference>
<evidence type="ECO:0000313" key="2">
    <source>
        <dbReference type="EMBL" id="OJA11425.1"/>
    </source>
</evidence>
<comment type="caution">
    <text evidence="2">The sequence shown here is derived from an EMBL/GenBank/DDBJ whole genome shotgun (WGS) entry which is preliminary data.</text>
</comment>
<sequence>MNDPVEGFPSDEEERKTCKWEKAKKGGHEILSSTITLLPSPMQKITASLLLHQKITLTKSSYLYVAGIKPQSTRKVLRRNVDSLVANFAFPSSLATHPYKPCWKKIP</sequence>
<dbReference type="OrthoDB" id="2691606at2759"/>
<organism evidence="2 3">
    <name type="scientific">Rhizopogon vesiculosus</name>
    <dbReference type="NCBI Taxonomy" id="180088"/>
    <lineage>
        <taxon>Eukaryota</taxon>
        <taxon>Fungi</taxon>
        <taxon>Dikarya</taxon>
        <taxon>Basidiomycota</taxon>
        <taxon>Agaricomycotina</taxon>
        <taxon>Agaricomycetes</taxon>
        <taxon>Agaricomycetidae</taxon>
        <taxon>Boletales</taxon>
        <taxon>Suillineae</taxon>
        <taxon>Rhizopogonaceae</taxon>
        <taxon>Rhizopogon</taxon>
    </lineage>
</organism>
<name>A0A1J8QCU7_9AGAM</name>
<protein>
    <submittedName>
        <fullName evidence="2">Uncharacterized protein</fullName>
    </submittedName>
</protein>
<accession>A0A1J8QCU7</accession>
<evidence type="ECO:0000313" key="3">
    <source>
        <dbReference type="Proteomes" id="UP000183567"/>
    </source>
</evidence>
<dbReference type="Proteomes" id="UP000183567">
    <property type="component" value="Unassembled WGS sequence"/>
</dbReference>